<protein>
    <submittedName>
        <fullName evidence="3">Dihydropyrimidinase</fullName>
    </submittedName>
</protein>
<evidence type="ECO:0000259" key="2">
    <source>
        <dbReference type="Pfam" id="PF01979"/>
    </source>
</evidence>
<dbReference type="InterPro" id="IPR032466">
    <property type="entry name" value="Metal_Hydrolase"/>
</dbReference>
<reference evidence="3 4" key="1">
    <citation type="submission" date="2017-05" db="EMBL/GenBank/DDBJ databases">
        <authorList>
            <person name="Varghese N."/>
            <person name="Submissions S."/>
        </authorList>
    </citation>
    <scope>NUCLEOTIDE SEQUENCE [LARGE SCALE GENOMIC DNA]</scope>
    <source>
        <strain evidence="3 4">DSM 27040</strain>
    </source>
</reference>
<dbReference type="SUPFAM" id="SSF51556">
    <property type="entry name" value="Metallo-dependent hydrolases"/>
    <property type="match status" value="1"/>
</dbReference>
<dbReference type="InterPro" id="IPR006680">
    <property type="entry name" value="Amidohydro-rel"/>
</dbReference>
<dbReference type="OrthoDB" id="9765462at2"/>
<gene>
    <name evidence="3" type="ORF">SAMN06265379_101575</name>
</gene>
<evidence type="ECO:0000256" key="1">
    <source>
        <dbReference type="ARBA" id="ARBA00001947"/>
    </source>
</evidence>
<dbReference type="RefSeq" id="WP_142531930.1">
    <property type="nucleotide sequence ID" value="NZ_FXTB01000001.1"/>
</dbReference>
<dbReference type="AlphaFoldDB" id="A0A521B101"/>
<evidence type="ECO:0000313" key="4">
    <source>
        <dbReference type="Proteomes" id="UP000319040"/>
    </source>
</evidence>
<dbReference type="EMBL" id="FXTB01000001">
    <property type="protein sequence ID" value="SMO40768.1"/>
    <property type="molecule type" value="Genomic_DNA"/>
</dbReference>
<dbReference type="SUPFAM" id="SSF51338">
    <property type="entry name" value="Composite domain of metallo-dependent hydrolases"/>
    <property type="match status" value="1"/>
</dbReference>
<dbReference type="Proteomes" id="UP000319040">
    <property type="component" value="Unassembled WGS sequence"/>
</dbReference>
<dbReference type="GO" id="GO:0005829">
    <property type="term" value="C:cytosol"/>
    <property type="evidence" value="ECO:0007669"/>
    <property type="project" value="TreeGrafter"/>
</dbReference>
<accession>A0A521B101</accession>
<name>A0A521B101_SACCC</name>
<dbReference type="Gene3D" id="3.20.20.140">
    <property type="entry name" value="Metal-dependent hydrolases"/>
    <property type="match status" value="1"/>
</dbReference>
<dbReference type="PANTHER" id="PTHR11647">
    <property type="entry name" value="HYDRANTOINASE/DIHYDROPYRIMIDINASE FAMILY MEMBER"/>
    <property type="match status" value="1"/>
</dbReference>
<evidence type="ECO:0000313" key="3">
    <source>
        <dbReference type="EMBL" id="SMO40768.1"/>
    </source>
</evidence>
<dbReference type="PANTHER" id="PTHR11647:SF1">
    <property type="entry name" value="COLLAPSIN RESPONSE MEDIATOR PROTEIN"/>
    <property type="match status" value="1"/>
</dbReference>
<feature type="domain" description="Amidohydrolase-related" evidence="2">
    <location>
        <begin position="342"/>
        <end position="422"/>
    </location>
</feature>
<keyword evidence="4" id="KW-1185">Reference proteome</keyword>
<dbReference type="Pfam" id="PF01979">
    <property type="entry name" value="Amidohydro_1"/>
    <property type="match status" value="1"/>
</dbReference>
<dbReference type="InterPro" id="IPR050378">
    <property type="entry name" value="Metallo-dep_Hydrolases_sf"/>
</dbReference>
<sequence length="446" mass="50245">MNYIVIKNGFVVKESAIITEDILVGGNKVLQIGQNLPRPNSETPVIDATGKYVLPGAVDMNRHFLYLGKNEKTKKELKKLNQAEIYNGTTTMLDAVDSFHGKNYLHNISNAKEMAHYNLIDYGFHLSFADAKKNMVGALDHSYIHEGISTILVNISSWDNFNINILESTLRAASSYPLLIICDLIIPEAGKNEEDQAELNGTNVLNRHLQSLTELLQMGLKHKCPLMFLNVEFKEELNRIQEGIKKGGEFFVSINMPFSIDISDITGLARPDKLSGLSTRQPLSPISAGEVWQLVKNKRFLINPPPYNIAIEDSVEEGLVYNRPDKFFYLRNYLSMLFTVGVSEGQINILDMVDIVSARPAKIMGLWPQKGVLQPGADADFVVWNPTFDRNLYCSILSADRQSFKKYKLKGRPDFVFAKGRMMYNGESFYPKHADGSFVYRSAPML</sequence>
<proteinExistence type="predicted"/>
<organism evidence="3 4">
    <name type="scientific">Saccharicrinis carchari</name>
    <dbReference type="NCBI Taxonomy" id="1168039"/>
    <lineage>
        <taxon>Bacteria</taxon>
        <taxon>Pseudomonadati</taxon>
        <taxon>Bacteroidota</taxon>
        <taxon>Bacteroidia</taxon>
        <taxon>Marinilabiliales</taxon>
        <taxon>Marinilabiliaceae</taxon>
        <taxon>Saccharicrinis</taxon>
    </lineage>
</organism>
<comment type="cofactor">
    <cofactor evidence="1">
        <name>Zn(2+)</name>
        <dbReference type="ChEBI" id="CHEBI:29105"/>
    </cofactor>
</comment>
<dbReference type="InterPro" id="IPR011059">
    <property type="entry name" value="Metal-dep_hydrolase_composite"/>
</dbReference>
<dbReference type="GO" id="GO:0016812">
    <property type="term" value="F:hydrolase activity, acting on carbon-nitrogen (but not peptide) bonds, in cyclic amides"/>
    <property type="evidence" value="ECO:0007669"/>
    <property type="project" value="TreeGrafter"/>
</dbReference>
<dbReference type="Gene3D" id="2.30.40.10">
    <property type="entry name" value="Urease, subunit C, domain 1"/>
    <property type="match status" value="1"/>
</dbReference>